<dbReference type="InterPro" id="IPR000683">
    <property type="entry name" value="Gfo/Idh/MocA-like_OxRdtase_N"/>
</dbReference>
<dbReference type="RefSeq" id="WP_095416558.1">
    <property type="nucleotide sequence ID" value="NZ_CP018477.1"/>
</dbReference>
<dbReference type="Gene3D" id="3.40.50.720">
    <property type="entry name" value="NAD(P)-binding Rossmann-like Domain"/>
    <property type="match status" value="1"/>
</dbReference>
<proteinExistence type="predicted"/>
<evidence type="ECO:0000313" key="2">
    <source>
        <dbReference type="EMBL" id="ASV76872.1"/>
    </source>
</evidence>
<gene>
    <name evidence="2" type="ORF">THTE_4271</name>
</gene>
<dbReference type="OrthoDB" id="128220at2"/>
<dbReference type="SUPFAM" id="SSF51735">
    <property type="entry name" value="NAD(P)-binding Rossmann-fold domains"/>
    <property type="match status" value="1"/>
</dbReference>
<dbReference type="Proteomes" id="UP000215086">
    <property type="component" value="Chromosome"/>
</dbReference>
<dbReference type="EMBL" id="CP018477">
    <property type="protein sequence ID" value="ASV76872.1"/>
    <property type="molecule type" value="Genomic_DNA"/>
</dbReference>
<organism evidence="2 3">
    <name type="scientific">Thermogutta terrifontis</name>
    <dbReference type="NCBI Taxonomy" id="1331910"/>
    <lineage>
        <taxon>Bacteria</taxon>
        <taxon>Pseudomonadati</taxon>
        <taxon>Planctomycetota</taxon>
        <taxon>Planctomycetia</taxon>
        <taxon>Pirellulales</taxon>
        <taxon>Thermoguttaceae</taxon>
        <taxon>Thermogutta</taxon>
    </lineage>
</organism>
<evidence type="ECO:0000313" key="3">
    <source>
        <dbReference type="Proteomes" id="UP000215086"/>
    </source>
</evidence>
<dbReference type="GO" id="GO:0000166">
    <property type="term" value="F:nucleotide binding"/>
    <property type="evidence" value="ECO:0007669"/>
    <property type="project" value="InterPro"/>
</dbReference>
<protein>
    <submittedName>
        <fullName evidence="2">Oxidoreductase domain protein</fullName>
    </submittedName>
</protein>
<dbReference type="AlphaFoldDB" id="A0A286RLN8"/>
<dbReference type="InterPro" id="IPR036291">
    <property type="entry name" value="NAD(P)-bd_dom_sf"/>
</dbReference>
<dbReference type="Pfam" id="PF01408">
    <property type="entry name" value="GFO_IDH_MocA"/>
    <property type="match status" value="1"/>
</dbReference>
<sequence length="343" mass="37546">MFRLPSVVLVCVAAWLLVSFPANVVKGEEVSPQVKKLGLIGLDTSHAIAFTDIINDPKAEGVLAEFEVVAGYPNGMPDNPSSWDRVAGYTEKLREKGLQIFDSIEAMLPHVDAVLIESVDGRPHLEQARKVIAARKPMFIDKPMAASLRDVLLIFRLAEEANVPVFSSSSLRFSAGFQAVRKGEAGFGQIKRCVAWSPMTIEPHHPDLFWYGIHGVETLYTIMGTGCQTIVRESQNRVVGTWKDGRIGIFEERKGYGAEVEGTEKSGSAGTYDGYKPLVIEICNFFKTGVSPVPKEETIELFAFMEAADVSKQLGGKPVTIADVLAKAQAEAEKKYQELKSAP</sequence>
<reference evidence="2 3" key="1">
    <citation type="journal article" name="Front. Microbiol.">
        <title>Sugar Metabolism of the First Thermophilic Planctomycete Thermogutta terrifontis: Comparative Genomic and Transcriptomic Approaches.</title>
        <authorList>
            <person name="Elcheninov A.G."/>
            <person name="Menzel P."/>
            <person name="Gudbergsdottir S.R."/>
            <person name="Slesarev A.I."/>
            <person name="Kadnikov V.V."/>
            <person name="Krogh A."/>
            <person name="Bonch-Osmolovskaya E.A."/>
            <person name="Peng X."/>
            <person name="Kublanov I.V."/>
        </authorList>
    </citation>
    <scope>NUCLEOTIDE SEQUENCE [LARGE SCALE GENOMIC DNA]</scope>
    <source>
        <strain evidence="2 3">R1</strain>
    </source>
</reference>
<keyword evidence="3" id="KW-1185">Reference proteome</keyword>
<feature type="domain" description="Gfo/Idh/MocA-like oxidoreductase N-terminal" evidence="1">
    <location>
        <begin position="95"/>
        <end position="166"/>
    </location>
</feature>
<evidence type="ECO:0000259" key="1">
    <source>
        <dbReference type="Pfam" id="PF01408"/>
    </source>
</evidence>
<dbReference type="KEGG" id="ttf:THTE_4271"/>
<accession>A0A286RLN8</accession>
<name>A0A286RLN8_9BACT</name>